<evidence type="ECO:0000256" key="5">
    <source>
        <dbReference type="ARBA" id="ARBA00022989"/>
    </source>
</evidence>
<name>A0A2U8WFT6_9HYPH</name>
<gene>
    <name evidence="9" type="ORF">DK419_01015</name>
</gene>
<accession>A0A2U8WFT6</accession>
<dbReference type="PANTHER" id="PTHR33778">
    <property type="entry name" value="PROTEIN MGTC"/>
    <property type="match status" value="1"/>
</dbReference>
<keyword evidence="4 7" id="KW-0812">Transmembrane</keyword>
<comment type="subcellular location">
    <subcellularLocation>
        <location evidence="7">Cell inner membrane</location>
        <topology evidence="7">Multi-pass membrane protein</topology>
    </subcellularLocation>
    <subcellularLocation>
        <location evidence="1">Cell membrane</location>
        <topology evidence="1">Multi-pass membrane protein</topology>
    </subcellularLocation>
</comment>
<feature type="transmembrane region" description="Helical" evidence="7">
    <location>
        <begin position="95"/>
        <end position="115"/>
    </location>
</feature>
<comment type="similarity">
    <text evidence="2 7">Belongs to the MgtC/SapB family.</text>
</comment>
<feature type="transmembrane region" description="Helical" evidence="7">
    <location>
        <begin position="32"/>
        <end position="54"/>
    </location>
</feature>
<dbReference type="EMBL" id="CP029553">
    <property type="protein sequence ID" value="AWN45085.1"/>
    <property type="molecule type" value="Genomic_DNA"/>
</dbReference>
<dbReference type="AlphaFoldDB" id="A0A2U8WFT6"/>
<dbReference type="PRINTS" id="PR01837">
    <property type="entry name" value="MGTCSAPBPROT"/>
</dbReference>
<dbReference type="InterPro" id="IPR003416">
    <property type="entry name" value="MgtC/SapB/SrpB/YhiD_fam"/>
</dbReference>
<keyword evidence="6 7" id="KW-0472">Membrane</keyword>
<evidence type="ECO:0000256" key="4">
    <source>
        <dbReference type="ARBA" id="ARBA00022692"/>
    </source>
</evidence>
<feature type="transmembrane region" description="Helical" evidence="7">
    <location>
        <begin position="121"/>
        <end position="138"/>
    </location>
</feature>
<dbReference type="RefSeq" id="WP_109957457.1">
    <property type="nucleotide sequence ID" value="NZ_CP029553.1"/>
</dbReference>
<proteinExistence type="inferred from homology"/>
<reference evidence="9 10" key="1">
    <citation type="submission" date="2018-05" db="EMBL/GenBank/DDBJ databases">
        <title>Complete Genome Sequence of Methylobacterium sp. 17Sr1-28.</title>
        <authorList>
            <person name="Srinivasan S."/>
        </authorList>
    </citation>
    <scope>NUCLEOTIDE SEQUENCE [LARGE SCALE GENOMIC DNA]</scope>
    <source>
        <strain evidence="9 10">17Sr1-28</strain>
    </source>
</reference>
<protein>
    <recommendedName>
        <fullName evidence="7">Protein MgtC</fullName>
    </recommendedName>
</protein>
<evidence type="ECO:0000256" key="3">
    <source>
        <dbReference type="ARBA" id="ARBA00022475"/>
    </source>
</evidence>
<keyword evidence="3" id="KW-1003">Cell membrane</keyword>
<evidence type="ECO:0000256" key="2">
    <source>
        <dbReference type="ARBA" id="ARBA00009298"/>
    </source>
</evidence>
<feature type="domain" description="MgtC/SapB/SrpB/YhiD N-terminal" evidence="8">
    <location>
        <begin position="11"/>
        <end position="134"/>
    </location>
</feature>
<dbReference type="Proteomes" id="UP000245444">
    <property type="component" value="Chromosome"/>
</dbReference>
<keyword evidence="7" id="KW-0997">Cell inner membrane</keyword>
<dbReference type="InterPro" id="IPR049177">
    <property type="entry name" value="MgtC_SapB_SrpB_YhiD_N"/>
</dbReference>
<feature type="transmembrane region" description="Helical" evidence="7">
    <location>
        <begin position="66"/>
        <end position="83"/>
    </location>
</feature>
<evidence type="ECO:0000256" key="6">
    <source>
        <dbReference type="ARBA" id="ARBA00023136"/>
    </source>
</evidence>
<organism evidence="9 10">
    <name type="scientific">Methylobacterium terrae</name>
    <dbReference type="NCBI Taxonomy" id="2202827"/>
    <lineage>
        <taxon>Bacteria</taxon>
        <taxon>Pseudomonadati</taxon>
        <taxon>Pseudomonadota</taxon>
        <taxon>Alphaproteobacteria</taxon>
        <taxon>Hyphomicrobiales</taxon>
        <taxon>Methylobacteriaceae</taxon>
        <taxon>Methylobacterium</taxon>
    </lineage>
</organism>
<sequence length="156" mass="15415">MLSTADICLRLGAAVLAGGLVGLNREMHSKPVGVRTLGLVALGAALVTLAGSGFSGDGTDANASRAIQGTITGIGFLGAGVIVKGEGSRVHGLTTAAAIWVTAALGIVCGLGAYLPLALGTGFLLATLLIGGAVDRAIEARRRVRRGEERPGSGNG</sequence>
<dbReference type="OrthoDB" id="9811198at2"/>
<evidence type="ECO:0000256" key="1">
    <source>
        <dbReference type="ARBA" id="ARBA00004651"/>
    </source>
</evidence>
<evidence type="ECO:0000313" key="9">
    <source>
        <dbReference type="EMBL" id="AWN45085.1"/>
    </source>
</evidence>
<dbReference type="GO" id="GO:0005886">
    <property type="term" value="C:plasma membrane"/>
    <property type="evidence" value="ECO:0007669"/>
    <property type="project" value="UniProtKB-SubCell"/>
</dbReference>
<dbReference type="KEGG" id="mtea:DK419_01015"/>
<keyword evidence="10" id="KW-1185">Reference proteome</keyword>
<evidence type="ECO:0000313" key="10">
    <source>
        <dbReference type="Proteomes" id="UP000245444"/>
    </source>
</evidence>
<dbReference type="PANTHER" id="PTHR33778:SF1">
    <property type="entry name" value="MAGNESIUM TRANSPORTER YHID-RELATED"/>
    <property type="match status" value="1"/>
</dbReference>
<dbReference type="Pfam" id="PF02308">
    <property type="entry name" value="MgtC"/>
    <property type="match status" value="1"/>
</dbReference>
<keyword evidence="5 7" id="KW-1133">Transmembrane helix</keyword>
<evidence type="ECO:0000256" key="7">
    <source>
        <dbReference type="RuleBase" id="RU365041"/>
    </source>
</evidence>
<evidence type="ECO:0000259" key="8">
    <source>
        <dbReference type="Pfam" id="PF02308"/>
    </source>
</evidence>